<protein>
    <submittedName>
        <fullName evidence="2">Uncharacterized protein</fullName>
    </submittedName>
</protein>
<feature type="region of interest" description="Disordered" evidence="1">
    <location>
        <begin position="2783"/>
        <end position="2828"/>
    </location>
</feature>
<dbReference type="GO" id="GO:0060294">
    <property type="term" value="P:cilium movement involved in cell motility"/>
    <property type="evidence" value="ECO:0007669"/>
    <property type="project" value="InterPro"/>
</dbReference>
<proteinExistence type="predicted"/>
<organism evidence="2 3">
    <name type="scientific">Opisthorchis felineus</name>
    <dbReference type="NCBI Taxonomy" id="147828"/>
    <lineage>
        <taxon>Eukaryota</taxon>
        <taxon>Metazoa</taxon>
        <taxon>Spiralia</taxon>
        <taxon>Lophotrochozoa</taxon>
        <taxon>Platyhelminthes</taxon>
        <taxon>Trematoda</taxon>
        <taxon>Digenea</taxon>
        <taxon>Opisthorchiida</taxon>
        <taxon>Opisthorchiata</taxon>
        <taxon>Opisthorchiidae</taxon>
        <taxon>Opisthorchis</taxon>
    </lineage>
</organism>
<keyword evidence="3" id="KW-1185">Reference proteome</keyword>
<feature type="compositionally biased region" description="Basic residues" evidence="1">
    <location>
        <begin position="2793"/>
        <end position="2803"/>
    </location>
</feature>
<feature type="region of interest" description="Disordered" evidence="1">
    <location>
        <begin position="3179"/>
        <end position="3199"/>
    </location>
</feature>
<feature type="compositionally biased region" description="Basic and acidic residues" evidence="1">
    <location>
        <begin position="2783"/>
        <end position="2792"/>
    </location>
</feature>
<sequence>MNTFIENILEDFKNSRDTQHIHTAYNAIRTTLRSSKSRRVAKFLTNSLLKLCAFSLEVNEKHVAESVLKYVDKIPCPPDSHTVALRSLLHAGLLAQGEQQKLPIDRIIQYILKAVEVGKKLSNPDLMDAACTTFYRVVRDFIRAASMDEITSHLNTFTNVLLDGDMKIHPWKLFFALLLFEVYLKSGQKGKAAGIFDMALHNCQTVSSLEEMVPLLLRGFEARIESSNPLVAFLINTCETRDLKVDLAEAVSSENVNLVVTEGNRKIGSEQALALQQSEIWCRIRLAVLRKSNKPVEKRTEELRNLVSALYPDEHPSEESSCEESEQNLDLAEKEGHVEINMELCSFQPMRTDVKFSLLTDIGHLALNWQATSVCECCLAKCKQMITTKAITDKTTAKFAFDLLTLRLGLLRETCCLEHNRESLLEVHKQYLVSGHQLLRKGLENGLDGPNVYTGCVVLSDICMPLFQHSTRQEKQLRDSLNLILNALEQTGSLHYQLLCQTHWMQAQCLAEVDQIPQALTHLEQALRYEDTGELRDAILHLRNRLTLRSSLYEIPSRAEDIAGQILEHLISINPKDLSPNNIKQLFHQTCWSGNTSEDKELAEKFSLDVIFKRIGETLAPTTFVKAWEVCKRLEGFGKQNPQHQLTNRRVKKSERGQATLEQLFRLANNAQIWSDLSLLLQQESTNLFNEQSEGFKNAQQRVLLWRDLATTARRFRMWDVSLLASRCCLLYDQCEVHTGAFSSLKTSNTVSSKNLLSTRKNASSIDGGTSTLGSTAKAASHLGSPRRILTPGKHPLNISRGTRNLQELNVLRALAEVSCLYAESLCVLLRGQRRQCHLGGKMHKLHAPWDHLATRIDGEPGLGTAESASFKVEKQLVENEKKLEYWKAYCDWLQIISESAMLAFQRSARISTELRDAQLFQACVVCLWNHCLPAVCAGEHDQLVATFQIILDCGATLGSKALPLDLHCELASVYAHGSIQPWMPKSDLGVLLLPKNRDASPTLKTKTPTNKGYKNIASHGKSPERFKVFTLPPEGRRPVQMASDWLVKVAKLVKHAENDAENNRNRQLLTAQHDTCEMVSRNTRFYLTYTWMVTRQMLLSAPTYKHSFPGDMFQRNNPLTEKTDINTEDISASSARSTSPMDSRTGPAITGAMLAVHAIWLTNRSKLLGAWTPMIRNLLNTIPWTFNASEAQQTPSSLPQFRDASLHEATALMERAFHKDVTSHGDTDNLTYVQNPSVPQIRRVTDTDRVVELCLWMKLIRCAIFEQDYNLALQISESAHVEHELSQTTSSRCDYHMAAFLNLRGLAVFGLFGLLKMQRSNSQHNKRSQSPSKLVTVGYVKPLVPNYEITDLFGDSIESSMYVAAEEALFNAAKFASRAKRYDLLVSCAEAYWKLCKNSDLTFFASVVQLLHKCVPLKERCKQILDLLVKSVDSDQRAKLNEAIRSESATTAEGDQLELSDHFEQELEENALFELIEPPPPTMPQFQRDLQLRTEMYMTLFDVLLLEGKHDDGLSLLSDGLRHFPRTNHRIPLFQRLVLTKGKLGLPVQLEMQKFSNQPQQVQAEIWRSLAYESRSKQDQILAFRSAIEVLKSSDHDQMKAELLMEFAQWLMANQMDTRNCITLLEHAIDLLLTTVNSQGSVNLPDAQTAKVGSARKSVKTSMRQKSRSPVREQDKKQSSAQVSGDPNVLCSIGDLKDIRRLDALVRAFVLLADILQTAGQHVPENNWLPYTLLAVACVRQIWAVALTSTKKAAQYLQKTQMSSNEDTKAPKKPRTPSKQAVMDLTDHIPFDSVPSTLHDWVAFEVSNDSLRIWQKVYEIWQANCKISQHQNQAVPPLNEEKSEILTAAEDFVRQQINPYTFPSPFTTVSSLTRLGDLVTEVGLTHLALPVLTLQLCLTSSTISTESTADLITRTPSGSQLARLKLLEVCCSLNSSRGVDHHKSQLGSVVPDENEVFRLLRLQNSIGDDLFLDYVVENWLQLAHRLAKLSQGMATRIFLETVERFASKSVHKITLLFVKATLAFVEGQYQLSRDFLAESTKLDPSDENFWLACTILRMDTLSADPNLAARQLPEADVFLSLEPSLERRIPTHFGQDAVLEELKAIEAQLTRRSETWPFRAGWYAYQRGLLLARQGELEARLDESHYQLTQIYFQTKDIQSTNAFLGRSSGAPVKFLEAMELFSAVGQTRCALRLARLPLAVYWKRCFEAQVARYISELPNRLEHPSFCCSCFGNALDAAQDCLKQAVELVTQVESSCTQKELSGCSLPVHRDLIDTKFVLVGVYLAMMRAHSTYERSRLEQFKQKDPLARAVDVFVTSTGDGGVPPEADQQTRWKRSVAVAFDCILTLISEVLGISEKLPIYGLKCMLYIGEALKLKGDLLLPDGPHSMRLPDEFNSEGAPLTTQDKTPTEDCPITPEMLHSGYRWRSRKDVIMDIKQHESYLEMYAQASRILLGVLAEATAHNLLGIAKYAAELLLQCVGGTRIADAAITTSLLHGYQSCAAACRSRTHLALATLGRKLLGSGRINNLSTKFGYVTSGVTSRMEVILRQLIWLCPSSASPLESLPFVYGLCSGLEPNSCAETLAWVSGLRTTLLNSRFASSGGLSAGPDDHCFAISPWSCNLMHTLISTSKTWARTVVQASIILDPLKTLSEALLSVPGMDSQMASGWQLFLMEHSSDCSVLYVSFPKQLGRSTRVGRADDTRKSPNKEPEYIHFKIQTSRPEIMRTVWSWKYSVAWDDARQGAFLDNWDSYDVLQNSACLQRLLHYISLLWSKEVPTAEKEDKVKERKSGSKVKRGKSKSPSKTSNKSKIVSPTQPSHFTDRSNLPQNGLVLMADSWLLELPLEALLIRSMKEGAKRQLSSGSLPSSISQDNPSTVDQLELTEAAANTPLLGWITRDFSYQAVYTRLFLQQKDQKSESAPHNREKSATRTSSGGAQSGENLTRKKETKTSRQSASGCFGIKSNSFCLLCGCHCSTQGITEQVTSASTAPLCLACDSTKSLILCPAEVHTDRKASEQSNRLQQLTSQWTRLTGSEQVLNPQEFIKVLTETTNGFITYSTEALPGYLHLSRLINLSLPNCHFAGLFERVHNPDNNVQWNKENDMQNLVERELEQPCSTAMLLTLTGCRSVLLPQKSASVERVNIYLENFLHRTLDEGKTVGHSSFMALSGWITEGLQQDKSPDRLTQENGVRSTATSAMRQGSVNRDLPGFTEFILYGLPNVVFLGAGKSGQ</sequence>
<feature type="region of interest" description="Disordered" evidence="1">
    <location>
        <begin position="1654"/>
        <end position="1686"/>
    </location>
</feature>
<evidence type="ECO:0000313" key="2">
    <source>
        <dbReference type="EMBL" id="TGZ72284.1"/>
    </source>
</evidence>
<dbReference type="GO" id="GO:0035082">
    <property type="term" value="P:axoneme assembly"/>
    <property type="evidence" value="ECO:0007669"/>
    <property type="project" value="InterPro"/>
</dbReference>
<feature type="region of interest" description="Disordered" evidence="1">
    <location>
        <begin position="2916"/>
        <end position="2951"/>
    </location>
</feature>
<feature type="region of interest" description="Disordered" evidence="1">
    <location>
        <begin position="2394"/>
        <end position="2414"/>
    </location>
</feature>
<name>A0A4V3SGG8_OPIFE</name>
<evidence type="ECO:0000313" key="3">
    <source>
        <dbReference type="Proteomes" id="UP000308267"/>
    </source>
</evidence>
<dbReference type="EMBL" id="SJOL01003891">
    <property type="protein sequence ID" value="TGZ72283.1"/>
    <property type="molecule type" value="Genomic_DNA"/>
</dbReference>
<feature type="compositionally biased region" description="Basic and acidic residues" evidence="1">
    <location>
        <begin position="2916"/>
        <end position="2930"/>
    </location>
</feature>
<feature type="compositionally biased region" description="Polar residues" evidence="1">
    <location>
        <begin position="2814"/>
        <end position="2828"/>
    </location>
</feature>
<dbReference type="PANTHER" id="PTHR15977">
    <property type="entry name" value="CILIA- AND FLAGELLA-ASSOCIATED PROTEIN 46"/>
    <property type="match status" value="1"/>
</dbReference>
<dbReference type="STRING" id="147828.A0A4V3SGG8"/>
<comment type="caution">
    <text evidence="2">The sequence shown here is derived from an EMBL/GenBank/DDBJ whole genome shotgun (WGS) entry which is preliminary data.</text>
</comment>
<dbReference type="InterPro" id="IPR039586">
    <property type="entry name" value="CFAP46"/>
</dbReference>
<feature type="compositionally biased region" description="Polar residues" evidence="1">
    <location>
        <begin position="2931"/>
        <end position="2943"/>
    </location>
</feature>
<reference evidence="2 3" key="1">
    <citation type="journal article" date="2019" name="BMC Genomics">
        <title>New insights from Opisthorchis felineus genome: update on genomics of the epidemiologically important liver flukes.</title>
        <authorList>
            <person name="Ershov N.I."/>
            <person name="Mordvinov V.A."/>
            <person name="Prokhortchouk E.B."/>
            <person name="Pakharukova M.Y."/>
            <person name="Gunbin K.V."/>
            <person name="Ustyantsev K."/>
            <person name="Genaev M.A."/>
            <person name="Blinov A.G."/>
            <person name="Mazur A."/>
            <person name="Boulygina E."/>
            <person name="Tsygankova S."/>
            <person name="Khrameeva E."/>
            <person name="Chekanov N."/>
            <person name="Fan G."/>
            <person name="Xiao A."/>
            <person name="Zhang H."/>
            <person name="Xu X."/>
            <person name="Yang H."/>
            <person name="Solovyev V."/>
            <person name="Lee S.M."/>
            <person name="Liu X."/>
            <person name="Afonnikov D.A."/>
            <person name="Skryabin K.G."/>
        </authorList>
    </citation>
    <scope>NUCLEOTIDE SEQUENCE [LARGE SCALE GENOMIC DNA]</scope>
    <source>
        <strain evidence="2">AK-0245</strain>
        <tissue evidence="2">Whole organism</tissue>
    </source>
</reference>
<gene>
    <name evidence="2" type="ORF">CRM22_002187</name>
</gene>
<dbReference type="Proteomes" id="UP000308267">
    <property type="component" value="Unassembled WGS sequence"/>
</dbReference>
<evidence type="ECO:0000256" key="1">
    <source>
        <dbReference type="SAM" id="MobiDB-lite"/>
    </source>
</evidence>
<dbReference type="EMBL" id="SJOL01003891">
    <property type="protein sequence ID" value="TGZ72284.1"/>
    <property type="molecule type" value="Genomic_DNA"/>
</dbReference>
<feature type="compositionally biased region" description="Basic residues" evidence="1">
    <location>
        <begin position="1658"/>
        <end position="1670"/>
    </location>
</feature>
<feature type="compositionally biased region" description="Polar residues" evidence="1">
    <location>
        <begin position="1129"/>
        <end position="1143"/>
    </location>
</feature>
<dbReference type="OrthoDB" id="68437at2759"/>
<feature type="compositionally biased region" description="Polar residues" evidence="1">
    <location>
        <begin position="3188"/>
        <end position="3199"/>
    </location>
</feature>
<dbReference type="PANTHER" id="PTHR15977:SF15">
    <property type="entry name" value="CILIA- AND FLAGELLA-ASSOCIATED PROTEIN 46"/>
    <property type="match status" value="1"/>
</dbReference>
<accession>A0A4V3SGG8</accession>
<feature type="region of interest" description="Disordered" evidence="1">
    <location>
        <begin position="1117"/>
        <end position="1145"/>
    </location>
</feature>